<sequence length="267" mass="29417">MTITDEPGVEIAFVSSHAPQIFLERQDSPEVLAETQAGMRRMGQRIQESNLDALVVVALDHIHNHFFNLVPTMTVFTGSPFIAALNQETVELPARPDLANGLLDHLLTNDFDPAWSQKQVLDHSFMVPLHFAIQGGLHVPVIPIILNTYVPPQPEISRCFKLGREIARWADNAGLRIGTLGTGGMSHYPGTPRYHDPDLTADQEVLGWLKAGEVSKLAEMSAKELDVRGMTELRNWAVAIGARGTAPTAKHITYVPNDHCGYAVIEF</sequence>
<organism evidence="2 3">
    <name type="scientific">Mycolicibacterium chitae</name>
    <name type="common">Mycobacterium chitae</name>
    <dbReference type="NCBI Taxonomy" id="1792"/>
    <lineage>
        <taxon>Bacteria</taxon>
        <taxon>Bacillati</taxon>
        <taxon>Actinomycetota</taxon>
        <taxon>Actinomycetes</taxon>
        <taxon>Mycobacteriales</taxon>
        <taxon>Mycobacteriaceae</taxon>
        <taxon>Mycolicibacterium</taxon>
    </lineage>
</organism>
<gene>
    <name evidence="2" type="primary">mhpB_2</name>
    <name evidence="2" type="ORF">NCTC10485_01269</name>
</gene>
<dbReference type="GO" id="GO:0008198">
    <property type="term" value="F:ferrous iron binding"/>
    <property type="evidence" value="ECO:0007669"/>
    <property type="project" value="InterPro"/>
</dbReference>
<dbReference type="OrthoDB" id="8673673at2"/>
<dbReference type="RefSeq" id="WP_126332941.1">
    <property type="nucleotide sequence ID" value="NZ_AP022604.1"/>
</dbReference>
<evidence type="ECO:0000313" key="2">
    <source>
        <dbReference type="EMBL" id="VEG46788.1"/>
    </source>
</evidence>
<dbReference type="EC" id="1.13.11.16" evidence="2"/>
<protein>
    <submittedName>
        <fullName evidence="2">Catalytic LigB subunit of aromatic ring-opening dioxygenase</fullName>
        <ecNumber evidence="2">1.13.11.16</ecNumber>
    </submittedName>
</protein>
<dbReference type="Pfam" id="PF02900">
    <property type="entry name" value="LigB"/>
    <property type="match status" value="1"/>
</dbReference>
<name>A0A3S4RL41_MYCCI</name>
<keyword evidence="3" id="KW-1185">Reference proteome</keyword>
<evidence type="ECO:0000259" key="1">
    <source>
        <dbReference type="Pfam" id="PF02900"/>
    </source>
</evidence>
<dbReference type="EMBL" id="LR134355">
    <property type="protein sequence ID" value="VEG46788.1"/>
    <property type="molecule type" value="Genomic_DNA"/>
</dbReference>
<dbReference type="AlphaFoldDB" id="A0A3S4RL41"/>
<keyword evidence="2" id="KW-0223">Dioxygenase</keyword>
<feature type="domain" description="Extradiol ring-cleavage dioxygenase class III enzyme subunit B" evidence="1">
    <location>
        <begin position="12"/>
        <end position="248"/>
    </location>
</feature>
<dbReference type="GO" id="GO:0047070">
    <property type="term" value="F:3-carboxyethylcatechol 2,3-dioxygenase activity"/>
    <property type="evidence" value="ECO:0007669"/>
    <property type="project" value="UniProtKB-EC"/>
</dbReference>
<dbReference type="Gene3D" id="3.40.830.10">
    <property type="entry name" value="LigB-like"/>
    <property type="match status" value="1"/>
</dbReference>
<dbReference type="SUPFAM" id="SSF53213">
    <property type="entry name" value="LigB-like"/>
    <property type="match status" value="1"/>
</dbReference>
<reference evidence="2 3" key="1">
    <citation type="submission" date="2018-12" db="EMBL/GenBank/DDBJ databases">
        <authorList>
            <consortium name="Pathogen Informatics"/>
        </authorList>
    </citation>
    <scope>NUCLEOTIDE SEQUENCE [LARGE SCALE GENOMIC DNA]</scope>
    <source>
        <strain evidence="2 3">NCTC10485</strain>
    </source>
</reference>
<dbReference type="Proteomes" id="UP000282551">
    <property type="component" value="Chromosome"/>
</dbReference>
<dbReference type="InterPro" id="IPR004183">
    <property type="entry name" value="Xdiol_dOase_suB"/>
</dbReference>
<accession>A0A3S4RL41</accession>
<keyword evidence="2" id="KW-0560">Oxidoreductase</keyword>
<evidence type="ECO:0000313" key="3">
    <source>
        <dbReference type="Proteomes" id="UP000282551"/>
    </source>
</evidence>
<proteinExistence type="predicted"/>